<proteinExistence type="predicted"/>
<accession>A0A160T6A0</accession>
<dbReference type="KEGG" id="pbf:CFX0092_B0387"/>
<evidence type="ECO:0000313" key="2">
    <source>
        <dbReference type="Proteomes" id="UP000215027"/>
    </source>
</evidence>
<dbReference type="EMBL" id="LN890656">
    <property type="protein sequence ID" value="CUS05921.1"/>
    <property type="molecule type" value="Genomic_DNA"/>
</dbReference>
<evidence type="ECO:0000313" key="1">
    <source>
        <dbReference type="EMBL" id="CUS05921.1"/>
    </source>
</evidence>
<gene>
    <name evidence="1" type="ORF">CFX0092_B0387</name>
</gene>
<name>A0A160T6A0_9CHLR</name>
<reference evidence="1" key="1">
    <citation type="submission" date="2016-01" db="EMBL/GenBank/DDBJ databases">
        <authorList>
            <person name="Mcilroy J.S."/>
            <person name="Karst M S."/>
            <person name="Albertsen M."/>
        </authorList>
    </citation>
    <scope>NUCLEOTIDE SEQUENCE</scope>
    <source>
        <strain evidence="1">Cfx-K</strain>
    </source>
</reference>
<organism evidence="1 2">
    <name type="scientific">Candidatus Promineifilum breve</name>
    <dbReference type="NCBI Taxonomy" id="1806508"/>
    <lineage>
        <taxon>Bacteria</taxon>
        <taxon>Bacillati</taxon>
        <taxon>Chloroflexota</taxon>
        <taxon>Ardenticatenia</taxon>
        <taxon>Candidatus Promineifilales</taxon>
        <taxon>Candidatus Promineifilaceae</taxon>
        <taxon>Candidatus Promineifilum</taxon>
    </lineage>
</organism>
<keyword evidence="2" id="KW-1185">Reference proteome</keyword>
<sequence>MADFQRLEKFFEKNLAGMNRWKQFVFVHHTPSCFGSVIVHNFNVMGSVIFPFETDTPLRINPNAILTFPIATQLFQSI</sequence>
<dbReference type="AlphaFoldDB" id="A0A160T6A0"/>
<dbReference type="Proteomes" id="UP000215027">
    <property type="component" value="Chromosome II"/>
</dbReference>
<protein>
    <submittedName>
        <fullName evidence="1">Uncharacterized protein</fullName>
    </submittedName>
</protein>